<keyword evidence="2" id="KW-1185">Reference proteome</keyword>
<organism evidence="1 2">
    <name type="scientific">Trifolium subterraneum</name>
    <name type="common">Subterranean clover</name>
    <dbReference type="NCBI Taxonomy" id="3900"/>
    <lineage>
        <taxon>Eukaryota</taxon>
        <taxon>Viridiplantae</taxon>
        <taxon>Streptophyta</taxon>
        <taxon>Embryophyta</taxon>
        <taxon>Tracheophyta</taxon>
        <taxon>Spermatophyta</taxon>
        <taxon>Magnoliopsida</taxon>
        <taxon>eudicotyledons</taxon>
        <taxon>Gunneridae</taxon>
        <taxon>Pentapetalae</taxon>
        <taxon>rosids</taxon>
        <taxon>fabids</taxon>
        <taxon>Fabales</taxon>
        <taxon>Fabaceae</taxon>
        <taxon>Papilionoideae</taxon>
        <taxon>50 kb inversion clade</taxon>
        <taxon>NPAAA clade</taxon>
        <taxon>Hologalegina</taxon>
        <taxon>IRL clade</taxon>
        <taxon>Trifolieae</taxon>
        <taxon>Trifolium</taxon>
    </lineage>
</organism>
<proteinExistence type="predicted"/>
<evidence type="ECO:0000313" key="2">
    <source>
        <dbReference type="Proteomes" id="UP000242715"/>
    </source>
</evidence>
<dbReference type="OrthoDB" id="10301720at2759"/>
<sequence length="78" mass="9133">MRKRQLETKRKKQDKTALEWNSTQPARPYRIVPMHVDHVHPARGSWWVSASAQWPSLALSFTDAFVKGNITMFPQIDR</sequence>
<protein>
    <submittedName>
        <fullName evidence="1">Uncharacterized protein</fullName>
    </submittedName>
</protein>
<accession>A0A2Z6P8X7</accession>
<name>A0A2Z6P8X7_TRISU</name>
<dbReference type="Proteomes" id="UP000242715">
    <property type="component" value="Unassembled WGS sequence"/>
</dbReference>
<dbReference type="AlphaFoldDB" id="A0A2Z6P8X7"/>
<gene>
    <name evidence="1" type="ORF">TSUD_98710</name>
</gene>
<evidence type="ECO:0000313" key="1">
    <source>
        <dbReference type="EMBL" id="GAU45282.1"/>
    </source>
</evidence>
<reference evidence="2" key="1">
    <citation type="journal article" date="2017" name="Front. Plant Sci.">
        <title>Climate Clever Clovers: New Paradigm to Reduce the Environmental Footprint of Ruminants by Breeding Low Methanogenic Forages Utilizing Haplotype Variation.</title>
        <authorList>
            <person name="Kaur P."/>
            <person name="Appels R."/>
            <person name="Bayer P.E."/>
            <person name="Keeble-Gagnere G."/>
            <person name="Wang J."/>
            <person name="Hirakawa H."/>
            <person name="Shirasawa K."/>
            <person name="Vercoe P."/>
            <person name="Stefanova K."/>
            <person name="Durmic Z."/>
            <person name="Nichols P."/>
            <person name="Revell C."/>
            <person name="Isobe S.N."/>
            <person name="Edwards D."/>
            <person name="Erskine W."/>
        </authorList>
    </citation>
    <scope>NUCLEOTIDE SEQUENCE [LARGE SCALE GENOMIC DNA]</scope>
    <source>
        <strain evidence="2">cv. Daliak</strain>
    </source>
</reference>
<dbReference type="EMBL" id="DF974112">
    <property type="protein sequence ID" value="GAU45282.1"/>
    <property type="molecule type" value="Genomic_DNA"/>
</dbReference>